<accession>F6DTZ2</accession>
<evidence type="ECO:0000256" key="1">
    <source>
        <dbReference type="SAM" id="MobiDB-lite"/>
    </source>
</evidence>
<dbReference type="Pfam" id="PF11007">
    <property type="entry name" value="CotJA"/>
    <property type="match status" value="1"/>
</dbReference>
<dbReference type="InterPro" id="IPR020256">
    <property type="entry name" value="Spore_coat_CotJA"/>
</dbReference>
<dbReference type="Proteomes" id="UP000009234">
    <property type="component" value="Chromosome"/>
</dbReference>
<evidence type="ECO:0000313" key="3">
    <source>
        <dbReference type="Proteomes" id="UP000009234"/>
    </source>
</evidence>
<evidence type="ECO:0000313" key="2">
    <source>
        <dbReference type="EMBL" id="AEG59010.1"/>
    </source>
</evidence>
<dbReference type="HOGENOM" id="CLU_2408511_0_0_9"/>
<proteinExistence type="predicted"/>
<sequence length="92" mass="10022">MFTRDKHQEQPLQAVPLMGPAPGKQGMMPPGMPGPFVQPMPGMGPGCYPGMQPGLELARAYVPIQQFGAVFNCSEALKRGTLFPDLYRPCPY</sequence>
<dbReference type="AlphaFoldDB" id="F6DTZ2"/>
<organism evidence="2 3">
    <name type="scientific">Desulforamulus ruminis (strain ATCC 23193 / DSM 2154 / NCIMB 8452 / DL)</name>
    <name type="common">Desulfotomaculum ruminis</name>
    <dbReference type="NCBI Taxonomy" id="696281"/>
    <lineage>
        <taxon>Bacteria</taxon>
        <taxon>Bacillati</taxon>
        <taxon>Bacillota</taxon>
        <taxon>Clostridia</taxon>
        <taxon>Eubacteriales</taxon>
        <taxon>Peptococcaceae</taxon>
        <taxon>Desulforamulus</taxon>
    </lineage>
</organism>
<gene>
    <name evidence="2" type="ordered locus">Desru_0727</name>
</gene>
<reference evidence="3" key="1">
    <citation type="submission" date="2011-05" db="EMBL/GenBank/DDBJ databases">
        <title>Complete sequence of Desulfotomaculum ruminis DSM 2154.</title>
        <authorList>
            <person name="Lucas S."/>
            <person name="Copeland A."/>
            <person name="Lapidus A."/>
            <person name="Cheng J.-F."/>
            <person name="Goodwin L."/>
            <person name="Pitluck S."/>
            <person name="Lu M."/>
            <person name="Detter J.C."/>
            <person name="Han C."/>
            <person name="Tapia R."/>
            <person name="Land M."/>
            <person name="Hauser L."/>
            <person name="Kyrpides N."/>
            <person name="Ivanova N."/>
            <person name="Mikhailova N."/>
            <person name="Pagani I."/>
            <person name="Stams A.J.M."/>
            <person name="Plugge C.M."/>
            <person name="Muyzer G."/>
            <person name="Kuever J."/>
            <person name="Parshina S.N."/>
            <person name="Ivanova A.E."/>
            <person name="Nazina T.N."/>
            <person name="Brambilla E."/>
            <person name="Spring S."/>
            <person name="Klenk H.-P."/>
            <person name="Woyke T."/>
        </authorList>
    </citation>
    <scope>NUCLEOTIDE SEQUENCE [LARGE SCALE GENOMIC DNA]</scope>
    <source>
        <strain evidence="3">ATCC 23193 / DSM 2154 / NCIB 8452 / DL</strain>
    </source>
</reference>
<protein>
    <recommendedName>
        <fullName evidence="4">Spore coat associated protein JA (CotJA)</fullName>
    </recommendedName>
</protein>
<name>F6DTZ2_DESRL</name>
<keyword evidence="3" id="KW-1185">Reference proteome</keyword>
<dbReference type="OrthoDB" id="9800571at2"/>
<evidence type="ECO:0008006" key="4">
    <source>
        <dbReference type="Google" id="ProtNLM"/>
    </source>
</evidence>
<feature type="region of interest" description="Disordered" evidence="1">
    <location>
        <begin position="1"/>
        <end position="36"/>
    </location>
</feature>
<reference evidence="2 3" key="2">
    <citation type="journal article" date="2012" name="Stand. Genomic Sci.">
        <title>Complete genome sequence of the sulfate-reducing firmicute Desulfotomaculum ruminis type strain (DL(T)).</title>
        <authorList>
            <person name="Spring S."/>
            <person name="Visser M."/>
            <person name="Lu M."/>
            <person name="Copeland A."/>
            <person name="Lapidus A."/>
            <person name="Lucas S."/>
            <person name="Cheng J.F."/>
            <person name="Han C."/>
            <person name="Tapia R."/>
            <person name="Goodwin L.A."/>
            <person name="Pitluck S."/>
            <person name="Ivanova N."/>
            <person name="Land M."/>
            <person name="Hauser L."/>
            <person name="Larimer F."/>
            <person name="Rohde M."/>
            <person name="Goker M."/>
            <person name="Detter J.C."/>
            <person name="Kyrpides N.C."/>
            <person name="Woyke T."/>
            <person name="Schaap P.J."/>
            <person name="Plugge C.M."/>
            <person name="Muyzer G."/>
            <person name="Kuever J."/>
            <person name="Pereira I.A."/>
            <person name="Parshina S.N."/>
            <person name="Bernier-Latmani R."/>
            <person name="Stams A.J."/>
            <person name="Klenk H.P."/>
        </authorList>
    </citation>
    <scope>NUCLEOTIDE SEQUENCE [LARGE SCALE GENOMIC DNA]</scope>
    <source>
        <strain evidence="3">ATCC 23193 / DSM 2154 / NCIB 8452 / DL</strain>
    </source>
</reference>
<dbReference type="KEGG" id="dru:Desru_0727"/>
<dbReference type="STRING" id="696281.Desru_0727"/>
<dbReference type="EMBL" id="CP002780">
    <property type="protein sequence ID" value="AEG59010.1"/>
    <property type="molecule type" value="Genomic_DNA"/>
</dbReference>
<feature type="compositionally biased region" description="Low complexity" evidence="1">
    <location>
        <begin position="18"/>
        <end position="29"/>
    </location>
</feature>
<dbReference type="RefSeq" id="WP_013840784.1">
    <property type="nucleotide sequence ID" value="NC_015589.1"/>
</dbReference>